<gene>
    <name evidence="3" type="ORF">QWI33_02275</name>
</gene>
<protein>
    <recommendedName>
        <fullName evidence="5">DUF308 domain-containing protein</fullName>
    </recommendedName>
</protein>
<accession>A0ABT7YIW2</accession>
<keyword evidence="4" id="KW-1185">Reference proteome</keyword>
<dbReference type="EMBL" id="JAUEMJ010000001">
    <property type="protein sequence ID" value="MDN3238538.1"/>
    <property type="molecule type" value="Genomic_DNA"/>
</dbReference>
<feature type="transmembrane region" description="Helical" evidence="2">
    <location>
        <begin position="140"/>
        <end position="156"/>
    </location>
</feature>
<name>A0ABT7YIW2_9ACTN</name>
<keyword evidence="2" id="KW-1133">Transmembrane helix</keyword>
<feature type="region of interest" description="Disordered" evidence="1">
    <location>
        <begin position="1"/>
        <end position="105"/>
    </location>
</feature>
<reference evidence="3" key="1">
    <citation type="submission" date="2023-06" db="EMBL/GenBank/DDBJ databases">
        <title>Gycomyces niveus sp.nov., a novel actinomycete isolated from soil in Shouguang.</title>
        <authorList>
            <person name="Yang X."/>
            <person name="Zhao J."/>
        </authorList>
    </citation>
    <scope>NUCLEOTIDE SEQUENCE</scope>
    <source>
        <strain evidence="3">NEAU C2</strain>
    </source>
</reference>
<evidence type="ECO:0000256" key="2">
    <source>
        <dbReference type="SAM" id="Phobius"/>
    </source>
</evidence>
<keyword evidence="2" id="KW-0812">Transmembrane</keyword>
<organism evidence="3 4">
    <name type="scientific">Glycomyces tritici</name>
    <dbReference type="NCBI Taxonomy" id="2665176"/>
    <lineage>
        <taxon>Bacteria</taxon>
        <taxon>Bacillati</taxon>
        <taxon>Actinomycetota</taxon>
        <taxon>Actinomycetes</taxon>
        <taxon>Glycomycetales</taxon>
        <taxon>Glycomycetaceae</taxon>
        <taxon>Glycomyces</taxon>
    </lineage>
</organism>
<feature type="compositionally biased region" description="Basic and acidic residues" evidence="1">
    <location>
        <begin position="23"/>
        <end position="38"/>
    </location>
</feature>
<feature type="compositionally biased region" description="Acidic residues" evidence="1">
    <location>
        <begin position="75"/>
        <end position="100"/>
    </location>
</feature>
<dbReference type="RefSeq" id="WP_289954445.1">
    <property type="nucleotide sequence ID" value="NZ_JAUEMJ010000001.1"/>
</dbReference>
<evidence type="ECO:0000256" key="1">
    <source>
        <dbReference type="SAM" id="MobiDB-lite"/>
    </source>
</evidence>
<keyword evidence="2" id="KW-0472">Membrane</keyword>
<sequence length="174" mass="18498">MTDRSEQEGNGEPESSEQGGGSGREELRPEDVDRRFNELIKGLGDTGSGLVKGLDAEEHPTEVVPMTPPVASSSSDDEPTLLDLWDAELPDDDDEDDYEPPEPPPVPWPSLPAVGGLLLIIGGITLLVNPGIAPLGTNPGRLVGFVGFLIGVWLLISRLRPDKEPDDTDDGAVV</sequence>
<dbReference type="Proteomes" id="UP001171902">
    <property type="component" value="Unassembled WGS sequence"/>
</dbReference>
<feature type="transmembrane region" description="Helical" evidence="2">
    <location>
        <begin position="108"/>
        <end position="128"/>
    </location>
</feature>
<comment type="caution">
    <text evidence="3">The sequence shown here is derived from an EMBL/GenBank/DDBJ whole genome shotgun (WGS) entry which is preliminary data.</text>
</comment>
<evidence type="ECO:0000313" key="4">
    <source>
        <dbReference type="Proteomes" id="UP001171902"/>
    </source>
</evidence>
<proteinExistence type="predicted"/>
<evidence type="ECO:0000313" key="3">
    <source>
        <dbReference type="EMBL" id="MDN3238538.1"/>
    </source>
</evidence>
<evidence type="ECO:0008006" key="5">
    <source>
        <dbReference type="Google" id="ProtNLM"/>
    </source>
</evidence>